<evidence type="ECO:0000313" key="1">
    <source>
        <dbReference type="EMBL" id="MBT1154378.1"/>
    </source>
</evidence>
<evidence type="ECO:0000313" key="2">
    <source>
        <dbReference type="Proteomes" id="UP001138921"/>
    </source>
</evidence>
<reference evidence="1" key="2">
    <citation type="submission" date="2021-03" db="EMBL/GenBank/DDBJ databases">
        <authorList>
            <person name="Artuso I."/>
            <person name="Turrini P."/>
            <person name="Pirolo M."/>
            <person name="Lugli G.A."/>
            <person name="Ventura M."/>
            <person name="Visca P."/>
        </authorList>
    </citation>
    <scope>NUCLEOTIDE SEQUENCE</scope>
    <source>
        <strain evidence="1">LMG 26462</strain>
    </source>
</reference>
<name>A0A9X1A729_9HYPH</name>
<keyword evidence="2" id="KW-1185">Reference proteome</keyword>
<comment type="caution">
    <text evidence="1">The sequence shown here is derived from an EMBL/GenBank/DDBJ whole genome shotgun (WGS) entry which is preliminary data.</text>
</comment>
<protein>
    <submittedName>
        <fullName evidence="1">Uncharacterized protein</fullName>
    </submittedName>
</protein>
<dbReference type="EMBL" id="JAFLWW010000001">
    <property type="protein sequence ID" value="MBT1154378.1"/>
    <property type="molecule type" value="Genomic_DNA"/>
</dbReference>
<proteinExistence type="predicted"/>
<dbReference type="RefSeq" id="WP_214385540.1">
    <property type="nucleotide sequence ID" value="NZ_JAFLWW010000001.1"/>
</dbReference>
<gene>
    <name evidence="1" type="ORF">J1C56_02105</name>
</gene>
<dbReference type="Proteomes" id="UP001138921">
    <property type="component" value="Unassembled WGS sequence"/>
</dbReference>
<dbReference type="AlphaFoldDB" id="A0A9X1A729"/>
<organism evidence="1 2">
    <name type="scientific">Aminobacter anthyllidis</name>
    <dbReference type="NCBI Taxonomy" id="1035067"/>
    <lineage>
        <taxon>Bacteria</taxon>
        <taxon>Pseudomonadati</taxon>
        <taxon>Pseudomonadota</taxon>
        <taxon>Alphaproteobacteria</taxon>
        <taxon>Hyphomicrobiales</taxon>
        <taxon>Phyllobacteriaceae</taxon>
        <taxon>Aminobacter</taxon>
    </lineage>
</organism>
<sequence length="397" mass="40657">MRRAAIGQPPAVVRDPLMQWIVNAVHEIARASHVDTAESIAANVAGSYQPLSVNLTAWSTVNPSQYLPNTSPVTKAAGTYTAVAADRNQFWRATGAVTVNLTAAATLGTGWGLWVKGDGGAVTVDPDGSEQINGSSTALTIPNGVSALILCSGAAFFAITFGDVTLTGAQTLSNKTFVTPVLGAATATSINKVAFTAPATGATITIPDGVTLTGPASSGTAMTLGNAETVSGVKTFSAIPILSGGGMTFPATQVPSADANTIDDYEEGTWTPAVTLATPGNLSVAYSSRSGRYVKIGQMVFFNCLLQTSTWTHTTASGFFNITGFPFTMGSQFVGAGTLLMSGWTKANYTSLGFETSNSTFMYALASGSAQALAELVAADLPTGGVVRIYGAGHYTV</sequence>
<reference evidence="1" key="1">
    <citation type="journal article" date="2021" name="Microorganisms">
        <title>Phylogenomic Reconstruction and Metabolic Potential of the Genus Aminobacter.</title>
        <authorList>
            <person name="Artuso I."/>
            <person name="Turrini P."/>
            <person name="Pirolo M."/>
            <person name="Lugli G.A."/>
            <person name="Ventura M."/>
            <person name="Visca P."/>
        </authorList>
    </citation>
    <scope>NUCLEOTIDE SEQUENCE</scope>
    <source>
        <strain evidence="1">LMG 26462</strain>
    </source>
</reference>
<accession>A0A9X1A729</accession>